<keyword evidence="2 11" id="KW-0554">One-carbon metabolism</keyword>
<dbReference type="HAMAP" id="MF_01576">
    <property type="entry name" value="THF_DHG_CYH"/>
    <property type="match status" value="1"/>
</dbReference>
<dbReference type="PROSITE" id="PS00766">
    <property type="entry name" value="THF_DHG_CYH_1"/>
    <property type="match status" value="1"/>
</dbReference>
<dbReference type="Gene3D" id="3.40.50.720">
    <property type="entry name" value="NAD(P)-binding Rossmann-like Domain"/>
    <property type="match status" value="1"/>
</dbReference>
<comment type="pathway">
    <text evidence="1 11">One-carbon metabolism; tetrahydrofolate interconversion.</text>
</comment>
<dbReference type="EC" id="1.5.1.5" evidence="11"/>
<dbReference type="SUPFAM" id="SSF53223">
    <property type="entry name" value="Aminoacid dehydrogenase-like, N-terminal domain"/>
    <property type="match status" value="1"/>
</dbReference>
<dbReference type="Pfam" id="PF00763">
    <property type="entry name" value="THF_DHG_CYH"/>
    <property type="match status" value="1"/>
</dbReference>
<comment type="catalytic activity">
    <reaction evidence="11">
        <text>(6R)-5,10-methylene-5,6,7,8-tetrahydrofolate + NADP(+) = (6R)-5,10-methenyltetrahydrofolate + NADPH</text>
        <dbReference type="Rhea" id="RHEA:22812"/>
        <dbReference type="ChEBI" id="CHEBI:15636"/>
        <dbReference type="ChEBI" id="CHEBI:57455"/>
        <dbReference type="ChEBI" id="CHEBI:57783"/>
        <dbReference type="ChEBI" id="CHEBI:58349"/>
        <dbReference type="EC" id="1.5.1.5"/>
    </reaction>
</comment>
<dbReference type="GO" id="GO:0004488">
    <property type="term" value="F:methylenetetrahydrofolate dehydrogenase (NADP+) activity"/>
    <property type="evidence" value="ECO:0007669"/>
    <property type="project" value="UniProtKB-EC"/>
</dbReference>
<evidence type="ECO:0000259" key="13">
    <source>
        <dbReference type="Pfam" id="PF02882"/>
    </source>
</evidence>
<comment type="function">
    <text evidence="11">Catalyzes the oxidation of 5,10-methylenetetrahydrofolate to 5,10-methenyltetrahydrofolate and then the hydrolysis of 5,10-methenyltetrahydrofolate to 10-formyltetrahydrofolate.</text>
</comment>
<dbReference type="SUPFAM" id="SSF51735">
    <property type="entry name" value="NAD(P)-binding Rossmann-fold domains"/>
    <property type="match status" value="1"/>
</dbReference>
<dbReference type="InterPro" id="IPR046346">
    <property type="entry name" value="Aminoacid_DH-like_N_sf"/>
</dbReference>
<keyword evidence="6 11" id="KW-0521">NADP</keyword>
<dbReference type="NCBIfam" id="NF010783">
    <property type="entry name" value="PRK14186.1"/>
    <property type="match status" value="1"/>
</dbReference>
<dbReference type="InterPro" id="IPR020630">
    <property type="entry name" value="THF_DH/CycHdrlase_cat_dom"/>
</dbReference>
<keyword evidence="5 11" id="KW-0378">Hydrolase</keyword>
<keyword evidence="9 11" id="KW-0486">Methionine biosynthesis</keyword>
<evidence type="ECO:0000256" key="2">
    <source>
        <dbReference type="ARBA" id="ARBA00022563"/>
    </source>
</evidence>
<dbReference type="Pfam" id="PF02882">
    <property type="entry name" value="THF_DHG_CYH_C"/>
    <property type="match status" value="1"/>
</dbReference>
<keyword evidence="15" id="KW-1185">Reference proteome</keyword>
<evidence type="ECO:0000256" key="8">
    <source>
        <dbReference type="ARBA" id="ARBA00023102"/>
    </source>
</evidence>
<proteinExistence type="inferred from homology"/>
<dbReference type="InterPro" id="IPR000672">
    <property type="entry name" value="THF_DH/CycHdrlase"/>
</dbReference>
<evidence type="ECO:0000256" key="1">
    <source>
        <dbReference type="ARBA" id="ARBA00004777"/>
    </source>
</evidence>
<evidence type="ECO:0000256" key="11">
    <source>
        <dbReference type="HAMAP-Rule" id="MF_01576"/>
    </source>
</evidence>
<sequence>MSASLIDGKTFSALRRDQLKQRVHELMQQGHRAPGLAVVLVGTDPASSVYVNNKRKACAEVGITSHSYDLSEETSQEELLKLIDTLNDSKEIDGILIQLPLPKHIEEAVIIEHIIPAKDVDGFHPYNLGRLAQRNPLLRPCTPMGIMSLLEHYQLNVKGKHAVVIGASNIVGRPMSLELLAAGATVTVCHRLTQNLEHFVRIADLIIVATGHMDVIDVAWLSEKQVVIDVGIHRLPDGTIRGDVDFKKALNRVSWITPVPGGVGPMTVVSLLENTLMAASARKQ</sequence>
<evidence type="ECO:0000256" key="7">
    <source>
        <dbReference type="ARBA" id="ARBA00023002"/>
    </source>
</evidence>
<dbReference type="GO" id="GO:0004477">
    <property type="term" value="F:methenyltetrahydrofolate cyclohydrolase activity"/>
    <property type="evidence" value="ECO:0007669"/>
    <property type="project" value="UniProtKB-EC"/>
</dbReference>
<comment type="catalytic activity">
    <reaction evidence="11">
        <text>(6R)-5,10-methenyltetrahydrofolate + H2O = (6R)-10-formyltetrahydrofolate + H(+)</text>
        <dbReference type="Rhea" id="RHEA:23700"/>
        <dbReference type="ChEBI" id="CHEBI:15377"/>
        <dbReference type="ChEBI" id="CHEBI:15378"/>
        <dbReference type="ChEBI" id="CHEBI:57455"/>
        <dbReference type="ChEBI" id="CHEBI:195366"/>
        <dbReference type="EC" id="3.5.4.9"/>
    </reaction>
</comment>
<reference evidence="14 15" key="1">
    <citation type="submission" date="2024-08" db="EMBL/GenBank/DDBJ databases">
        <title>Draft Genome Sequence of Legionella lytica strain DSB2004, Isolated From a Fire Sprinkler System.</title>
        <authorList>
            <person name="Everhart A.D."/>
            <person name="Kidane D.T."/>
            <person name="Farone A.L."/>
            <person name="Farone M.B."/>
        </authorList>
    </citation>
    <scope>NUCLEOTIDE SEQUENCE [LARGE SCALE GENOMIC DNA]</scope>
    <source>
        <strain evidence="14 15">DSB2004</strain>
    </source>
</reference>
<evidence type="ECO:0000313" key="15">
    <source>
        <dbReference type="Proteomes" id="UP001615550"/>
    </source>
</evidence>
<dbReference type="Gene3D" id="3.40.50.10860">
    <property type="entry name" value="Leucine Dehydrogenase, chain A, domain 1"/>
    <property type="match status" value="1"/>
</dbReference>
<evidence type="ECO:0000256" key="9">
    <source>
        <dbReference type="ARBA" id="ARBA00023167"/>
    </source>
</evidence>
<evidence type="ECO:0000256" key="5">
    <source>
        <dbReference type="ARBA" id="ARBA00022801"/>
    </source>
</evidence>
<comment type="caution">
    <text evidence="14">The sequence shown here is derived from an EMBL/GenBank/DDBJ whole genome shotgun (WGS) entry which is preliminary data.</text>
</comment>
<evidence type="ECO:0000256" key="4">
    <source>
        <dbReference type="ARBA" id="ARBA00022755"/>
    </source>
</evidence>
<feature type="domain" description="Tetrahydrofolate dehydrogenase/cyclohydrolase NAD(P)-binding" evidence="13">
    <location>
        <begin position="140"/>
        <end position="281"/>
    </location>
</feature>
<keyword evidence="4 11" id="KW-0658">Purine biosynthesis</keyword>
<keyword evidence="7 11" id="KW-0560">Oxidoreductase</keyword>
<dbReference type="InterPro" id="IPR020867">
    <property type="entry name" value="THF_DH/CycHdrlase_CS"/>
</dbReference>
<dbReference type="InterPro" id="IPR020631">
    <property type="entry name" value="THF_DH/CycHdrlase_NAD-bd_dom"/>
</dbReference>
<comment type="caution">
    <text evidence="11">Lacks conserved residue(s) required for the propagation of feature annotation.</text>
</comment>
<dbReference type="EMBL" id="JBGORX010000001">
    <property type="protein sequence ID" value="MFJ1267330.1"/>
    <property type="molecule type" value="Genomic_DNA"/>
</dbReference>
<accession>A0ABW8D7L3</accession>
<dbReference type="PANTHER" id="PTHR48099:SF5">
    <property type="entry name" value="C-1-TETRAHYDROFOLATE SYNTHASE, CYTOPLASMIC"/>
    <property type="match status" value="1"/>
</dbReference>
<comment type="similarity">
    <text evidence="11">Belongs to the tetrahydrofolate dehydrogenase/cyclohydrolase family.</text>
</comment>
<feature type="binding site" evidence="11">
    <location>
        <position position="232"/>
    </location>
    <ligand>
        <name>NADP(+)</name>
        <dbReference type="ChEBI" id="CHEBI:58349"/>
    </ligand>
</feature>
<feature type="domain" description="Tetrahydrofolate dehydrogenase/cyclohydrolase catalytic" evidence="12">
    <location>
        <begin position="6"/>
        <end position="121"/>
    </location>
</feature>
<dbReference type="PANTHER" id="PTHR48099">
    <property type="entry name" value="C-1-TETRAHYDROFOLATE SYNTHASE, CYTOPLASMIC-RELATED"/>
    <property type="match status" value="1"/>
</dbReference>
<keyword evidence="3 11" id="KW-0028">Amino-acid biosynthesis</keyword>
<name>A0ABW8D7L3_9GAMM</name>
<dbReference type="Proteomes" id="UP001615550">
    <property type="component" value="Unassembled WGS sequence"/>
</dbReference>
<evidence type="ECO:0000256" key="6">
    <source>
        <dbReference type="ARBA" id="ARBA00022857"/>
    </source>
</evidence>
<evidence type="ECO:0000313" key="14">
    <source>
        <dbReference type="EMBL" id="MFJ1267330.1"/>
    </source>
</evidence>
<keyword evidence="10 11" id="KW-0511">Multifunctional enzyme</keyword>
<dbReference type="EC" id="3.5.4.9" evidence="11"/>
<dbReference type="PROSITE" id="PS00767">
    <property type="entry name" value="THF_DHG_CYH_2"/>
    <property type="match status" value="1"/>
</dbReference>
<dbReference type="CDD" id="cd01080">
    <property type="entry name" value="NAD_bind_m-THF_DH_Cyclohyd"/>
    <property type="match status" value="1"/>
</dbReference>
<dbReference type="InterPro" id="IPR036291">
    <property type="entry name" value="NAD(P)-bd_dom_sf"/>
</dbReference>
<protein>
    <recommendedName>
        <fullName evidence="11">Bifunctional protein FolD</fullName>
    </recommendedName>
    <domain>
        <recommendedName>
            <fullName evidence="11">Methylenetetrahydrofolate dehydrogenase</fullName>
            <ecNumber evidence="11">1.5.1.5</ecNumber>
        </recommendedName>
    </domain>
    <domain>
        <recommendedName>
            <fullName evidence="11">Methenyltetrahydrofolate cyclohydrolase</fullName>
            <ecNumber evidence="11">3.5.4.9</ecNumber>
        </recommendedName>
    </domain>
</protein>
<dbReference type="PRINTS" id="PR00085">
    <property type="entry name" value="THFDHDRGNASE"/>
</dbReference>
<comment type="subunit">
    <text evidence="11">Homodimer.</text>
</comment>
<evidence type="ECO:0000256" key="3">
    <source>
        <dbReference type="ARBA" id="ARBA00022605"/>
    </source>
</evidence>
<feature type="binding site" evidence="11">
    <location>
        <begin position="166"/>
        <end position="168"/>
    </location>
    <ligand>
        <name>NADP(+)</name>
        <dbReference type="ChEBI" id="CHEBI:58349"/>
    </ligand>
</feature>
<keyword evidence="8 11" id="KW-0368">Histidine biosynthesis</keyword>
<evidence type="ECO:0000256" key="10">
    <source>
        <dbReference type="ARBA" id="ARBA00023268"/>
    </source>
</evidence>
<dbReference type="NCBIfam" id="NF008058">
    <property type="entry name" value="PRK10792.1"/>
    <property type="match status" value="1"/>
</dbReference>
<gene>
    <name evidence="11 14" type="primary">folD</name>
    <name evidence="14" type="ORF">ACD661_02025</name>
</gene>
<organism evidence="14 15">
    <name type="scientific">Legionella lytica</name>
    <dbReference type="NCBI Taxonomy" id="96232"/>
    <lineage>
        <taxon>Bacteria</taxon>
        <taxon>Pseudomonadati</taxon>
        <taxon>Pseudomonadota</taxon>
        <taxon>Gammaproteobacteria</taxon>
        <taxon>Legionellales</taxon>
        <taxon>Legionellaceae</taxon>
        <taxon>Legionella</taxon>
    </lineage>
</organism>
<evidence type="ECO:0000259" key="12">
    <source>
        <dbReference type="Pfam" id="PF00763"/>
    </source>
</evidence>
<dbReference type="RefSeq" id="WP_400185934.1">
    <property type="nucleotide sequence ID" value="NZ_JBGORX010000001.1"/>
</dbReference>